<dbReference type="PANTHER" id="PTHR38778:SF1">
    <property type="entry name" value="CYTOPLASMIC PROTEIN"/>
    <property type="match status" value="1"/>
</dbReference>
<evidence type="ECO:0000313" key="3">
    <source>
        <dbReference type="Proteomes" id="UP000077748"/>
    </source>
</evidence>
<dbReference type="EMBL" id="CP015878">
    <property type="protein sequence ID" value="ANI16012.1"/>
    <property type="molecule type" value="Genomic_DNA"/>
</dbReference>
<dbReference type="GO" id="GO:0005829">
    <property type="term" value="C:cytosol"/>
    <property type="evidence" value="ECO:0007669"/>
    <property type="project" value="TreeGrafter"/>
</dbReference>
<reference evidence="2" key="2">
    <citation type="submission" date="2023-03" db="EMBL/GenBank/DDBJ databases">
        <title>Draft assemblies of triclosan tolerant bacteria isolated from returned activated sludge.</title>
        <authorList>
            <person name="Van Hamelsveld S."/>
        </authorList>
    </citation>
    <scope>NUCLEOTIDE SEQUENCE</scope>
    <source>
        <strain evidence="2">GW210015_S63</strain>
    </source>
</reference>
<accession>A0A1A9KEQ9</accession>
<sequence length="116" mass="13367">MKYLTPEQMEKPRKRRLRKKLRLAEFKELGFSLEVNYSGDLDEVLDQWIAFVESQGWLFVGGATEDGEFTGYLCLNAVGSLDEADRETVRQWLQSQAWCTSSELGELSDCWHGLLD</sequence>
<reference evidence="1 3" key="1">
    <citation type="submission" date="2016-05" db="EMBL/GenBank/DDBJ databases">
        <title>Genome Sequence of Pseudomonas citronellolis Strain SJTE-3, an Estrogens and Persistent Organic Pollutants degradation strain.</title>
        <authorList>
            <person name="Liang R."/>
        </authorList>
    </citation>
    <scope>NUCLEOTIDE SEQUENCE [LARGE SCALE GENOMIC DNA]</scope>
    <source>
        <strain evidence="1 3">SJTE-3</strain>
    </source>
</reference>
<dbReference type="PANTHER" id="PTHR38778">
    <property type="entry name" value="CYTOPLASMIC PROTEIN-RELATED"/>
    <property type="match status" value="1"/>
</dbReference>
<gene>
    <name evidence="1" type="ORF">A9C11_19425</name>
    <name evidence="2" type="ORF">P3W55_29265</name>
</gene>
<evidence type="ECO:0000313" key="2">
    <source>
        <dbReference type="EMBL" id="MDF3845816.1"/>
    </source>
</evidence>
<dbReference type="Pfam" id="PF04320">
    <property type="entry name" value="YggL_50S_bp"/>
    <property type="match status" value="1"/>
</dbReference>
<dbReference type="RefSeq" id="WP_043316259.1">
    <property type="nucleotide sequence ID" value="NZ_BDGS01000001.1"/>
</dbReference>
<dbReference type="AlphaFoldDB" id="A0A1A9KEQ9"/>
<dbReference type="Proteomes" id="UP000077748">
    <property type="component" value="Chromosome"/>
</dbReference>
<protein>
    <submittedName>
        <fullName evidence="2">50S ribosome-binding protein YggL</fullName>
    </submittedName>
</protein>
<dbReference type="Proteomes" id="UP001220662">
    <property type="component" value="Unassembled WGS sequence"/>
</dbReference>
<evidence type="ECO:0000313" key="1">
    <source>
        <dbReference type="EMBL" id="ANI16012.1"/>
    </source>
</evidence>
<dbReference type="EMBL" id="JARJLR010000488">
    <property type="protein sequence ID" value="MDF3845816.1"/>
    <property type="molecule type" value="Genomic_DNA"/>
</dbReference>
<name>A0A1A9KEQ9_9PSED</name>
<organism evidence="1 3">
    <name type="scientific">Pseudomonas citronellolis</name>
    <dbReference type="NCBI Taxonomy" id="53408"/>
    <lineage>
        <taxon>Bacteria</taxon>
        <taxon>Pseudomonadati</taxon>
        <taxon>Pseudomonadota</taxon>
        <taxon>Gammaproteobacteria</taxon>
        <taxon>Pseudomonadales</taxon>
        <taxon>Pseudomonadaceae</taxon>
        <taxon>Pseudomonas</taxon>
    </lineage>
</organism>
<proteinExistence type="predicted"/>
<dbReference type="InterPro" id="IPR007416">
    <property type="entry name" value="YggL_50S_bp"/>
</dbReference>